<dbReference type="EMBL" id="CP041186">
    <property type="protein sequence ID" value="QDG49905.1"/>
    <property type="molecule type" value="Genomic_DNA"/>
</dbReference>
<gene>
    <name evidence="3" type="ORF">FIV42_03850</name>
</gene>
<dbReference type="Pfam" id="PF24755">
    <property type="entry name" value="SpoVR_C"/>
    <property type="match status" value="1"/>
</dbReference>
<reference evidence="3 4" key="1">
    <citation type="submission" date="2019-06" db="EMBL/GenBank/DDBJ databases">
        <title>Persicimonas caeni gen. nov., sp. nov., a predatory bacterium isolated from solar saltern.</title>
        <authorList>
            <person name="Wang S."/>
        </authorList>
    </citation>
    <scope>NUCLEOTIDE SEQUENCE [LARGE SCALE GENOMIC DNA]</scope>
    <source>
        <strain evidence="3 4">YN101</strain>
    </source>
</reference>
<accession>A0A5B8Y532</accession>
<proteinExistence type="predicted"/>
<dbReference type="InterPro" id="IPR056174">
    <property type="entry name" value="SpoVR_N"/>
</dbReference>
<evidence type="ECO:0000259" key="1">
    <source>
        <dbReference type="Pfam" id="PF04293"/>
    </source>
</evidence>
<dbReference type="Proteomes" id="UP000315995">
    <property type="component" value="Chromosome"/>
</dbReference>
<feature type="domain" description="SpoVR-like C-terminal" evidence="2">
    <location>
        <begin position="426"/>
        <end position="478"/>
    </location>
</feature>
<dbReference type="Pfam" id="PF04293">
    <property type="entry name" value="SpoVR"/>
    <property type="match status" value="1"/>
</dbReference>
<accession>A0A4Y6PQ66</accession>
<dbReference type="OrthoDB" id="9784270at2"/>
<feature type="domain" description="SpoVR protein-like N-terminal" evidence="1">
    <location>
        <begin position="10"/>
        <end position="424"/>
    </location>
</feature>
<sequence length="502" mass="59877">MRTVKTIPLHLRDIIQEIREVAKEEYGLDFFETIFEMVDYKQMNEIAAYGGFPTRYPHWRFGMEYEQLSKSSEYGLSKIYEMVINNDPSYAYLLEGNNLVDQKTVIAHVYAHVDFFKNNYYFSKTNRKMVDEMANHGARIRRYVDRRGIEKVEDFIDTCLSLDNLIDYYSPFIERRRKKERDHDDEPRAREIPKFKAKDYMDEYINPQDYIEEQKRKLQEEAERLKKFPPDPEKDVMLFLLEHAPLEGWEADILSIIREEAYYFAPQGQTKIMNEGWASYWHSKILTERVLTDAEIIDFADINSKVMFSGQGQLNPYKLGVALYRDIEERWNKGKFGKEWDEVDDLERKSNWDKQLGLGRKKIFEVRKLYNDVTFIDEFMTEEFARENKMFTFGYNRKTGNWEIESREFKKIKEKLLTQLTNFGQPFIYVKDGNFKNRGELLLHHKFDGTPLRLDYAQGVLEALQRVWKRPVNIETISDDKGVLLSYDGTDHKQSAFDYEPI</sequence>
<dbReference type="RefSeq" id="WP_141196402.1">
    <property type="nucleotide sequence ID" value="NZ_CP041186.1"/>
</dbReference>
<dbReference type="InterPro" id="IPR007390">
    <property type="entry name" value="Spore_V_R"/>
</dbReference>
<name>A0A4Y6PQ66_PERCE</name>
<dbReference type="AlphaFoldDB" id="A0A4Y6PQ66"/>
<keyword evidence="4" id="KW-1185">Reference proteome</keyword>
<organism evidence="3 4">
    <name type="scientific">Persicimonas caeni</name>
    <dbReference type="NCBI Taxonomy" id="2292766"/>
    <lineage>
        <taxon>Bacteria</taxon>
        <taxon>Deltaproteobacteria</taxon>
        <taxon>Bradymonadales</taxon>
        <taxon>Bradymonadaceae</taxon>
        <taxon>Persicimonas</taxon>
    </lineage>
</organism>
<evidence type="ECO:0000313" key="4">
    <source>
        <dbReference type="Proteomes" id="UP000315995"/>
    </source>
</evidence>
<protein>
    <submittedName>
        <fullName evidence="3">SpoVR family protein</fullName>
    </submittedName>
</protein>
<dbReference type="InterPro" id="IPR057008">
    <property type="entry name" value="SpoVR-like_C"/>
</dbReference>
<evidence type="ECO:0000313" key="3">
    <source>
        <dbReference type="EMBL" id="QDG49905.1"/>
    </source>
</evidence>
<dbReference type="PANTHER" id="PTHR30029">
    <property type="entry name" value="STAGE V SPORULATION PROTEIN R"/>
    <property type="match status" value="1"/>
</dbReference>
<evidence type="ECO:0000259" key="2">
    <source>
        <dbReference type="Pfam" id="PF24755"/>
    </source>
</evidence>
<dbReference type="PANTHER" id="PTHR30029:SF2">
    <property type="entry name" value="STAGE V SPORULATION PROTEIN R"/>
    <property type="match status" value="1"/>
</dbReference>